<sequence>MQHAHLLNEIFRFKHKRPSDCQDALMCVALVKWFTAFVQKVEAGAANDDDCRDGQCGRLEPLADDRVLSAAVFSRHEVQVLTKVAQCLVTKRKRPKRGDVWFDPWLPEYGCVVQRSKLNSTRVEMEVVFADGWERTLHFLPSGECVHSAMSTTHHSLHCADLDMNLEAKFSATFNSTLRQAQTLKGSERRAAKNELGHQKTPQFIAAVVKRAAHALIKSELSQDTVDKNAMPGGGTTDVGLHTGGRARDTCWPVVQAAIARNLCGEPGLFRKIMLAIKMNTLKDVVSDIERNLGHMSVKDGCGWVDDLFYMLEVIVQSTVELLEGGYDVSLLEKKCSALRAKIDGFLDDLNCRTAEKYVMPKSTELKEVSKLGCRISMPSPKRSHDLSSLEITEQRQRRALQNLDGCSFLDGKLCTLNELLRWGESNNTPGAYKLILMLRTFETHMFERALVLNDVSILCDLDDVDEMQTLVTQYQQVATLWRKLPRMTSILDVEQRSREMLVMWIAFCLVHRKCVKEIPLCRQYGIALDWKNLKVAVLRDRAALCALQHVAQYIRTWNDWTRESPLFHMTNQAPTFEFFKRYGMGNANILAIYNTEVEIWEERVKEKWQEIDEKKQEAAKLREKIALQNEILTLKKSALAAEHNRLRSLRNRRSQLKTQLQTEIRNINSDIAYYQDTLNGTLIVPQYLVGPLPCEKSDAIQMICMLMMPRNLEILGNLCLTAQRSIAPSIAQPEMEDVPSLNTTTWKQFYSDRAPNQANRAFGKVFSLSPAPFALPSSYGPQNVDHLDSLSQYQRECVWHPSLSGSVLTWTDSFGMKLNPFGATPASIVSSYIERVPESFGYMQWMNAWPSEGETRGNMVYANLHQQPEDFEKMAFIALGSLRAFPNQQFRKLQWALLDDVLPWSNRCVETIRYRYCRNLPH</sequence>
<accession>A0ACC0VU95</accession>
<comment type="caution">
    <text evidence="1">The sequence shown here is derived from an EMBL/GenBank/DDBJ whole genome shotgun (WGS) entry which is preliminary data.</text>
</comment>
<gene>
    <name evidence="1" type="ORF">PsorP6_010199</name>
</gene>
<dbReference type="EMBL" id="CM047585">
    <property type="protein sequence ID" value="KAI9909915.1"/>
    <property type="molecule type" value="Genomic_DNA"/>
</dbReference>
<reference evidence="1 2" key="1">
    <citation type="journal article" date="2022" name="bioRxiv">
        <title>The genome of the oomycete Peronosclerospora sorghi, a cosmopolitan pathogen of maize and sorghum, is inflated with dispersed pseudogenes.</title>
        <authorList>
            <person name="Fletcher K."/>
            <person name="Martin F."/>
            <person name="Isakeit T."/>
            <person name="Cavanaugh K."/>
            <person name="Magill C."/>
            <person name="Michelmore R."/>
        </authorList>
    </citation>
    <scope>NUCLEOTIDE SEQUENCE [LARGE SCALE GENOMIC DNA]</scope>
    <source>
        <strain evidence="1">P6</strain>
    </source>
</reference>
<protein>
    <submittedName>
        <fullName evidence="1">Uncharacterized protein</fullName>
    </submittedName>
</protein>
<proteinExistence type="predicted"/>
<name>A0ACC0VU95_9STRA</name>
<dbReference type="Proteomes" id="UP001163321">
    <property type="component" value="Chromosome 6"/>
</dbReference>
<organism evidence="1 2">
    <name type="scientific">Peronosclerospora sorghi</name>
    <dbReference type="NCBI Taxonomy" id="230839"/>
    <lineage>
        <taxon>Eukaryota</taxon>
        <taxon>Sar</taxon>
        <taxon>Stramenopiles</taxon>
        <taxon>Oomycota</taxon>
        <taxon>Peronosporomycetes</taxon>
        <taxon>Peronosporales</taxon>
        <taxon>Peronosporaceae</taxon>
        <taxon>Peronosclerospora</taxon>
    </lineage>
</organism>
<keyword evidence="2" id="KW-1185">Reference proteome</keyword>
<evidence type="ECO:0000313" key="1">
    <source>
        <dbReference type="EMBL" id="KAI9909915.1"/>
    </source>
</evidence>
<evidence type="ECO:0000313" key="2">
    <source>
        <dbReference type="Proteomes" id="UP001163321"/>
    </source>
</evidence>